<reference evidence="1" key="1">
    <citation type="submission" date="2021-01" db="EMBL/GenBank/DDBJ databases">
        <authorList>
            <person name="Corre E."/>
            <person name="Pelletier E."/>
            <person name="Niang G."/>
            <person name="Scheremetjew M."/>
            <person name="Finn R."/>
            <person name="Kale V."/>
            <person name="Holt S."/>
            <person name="Cochrane G."/>
            <person name="Meng A."/>
            <person name="Brown T."/>
            <person name="Cohen L."/>
        </authorList>
    </citation>
    <scope>NUCLEOTIDE SEQUENCE</scope>
    <source>
        <strain evidence="1">SM1012Den-03</strain>
    </source>
</reference>
<dbReference type="EMBL" id="HBGZ01012243">
    <property type="protein sequence ID" value="CAD9596103.1"/>
    <property type="molecule type" value="Transcribed_RNA"/>
</dbReference>
<dbReference type="AlphaFoldDB" id="A0A7S2L5K6"/>
<sequence length="557" mass="64523">MSKPSPIESVRCWFTGHGLPWNDDIESTLTEFGVERVEDLKFIRKNEWSDLFTSQSPILRRLATLVYEQHLAGDSDPMFREMVTLAATSTAAGVAKRRKLLATASAAAIVDDSEIKIIGLPEWAIREIIDYIPKTSRALLALALTSDSASWRDIHWNKSAPKPILSWFKKGPTSRKKMKRPSAITKLILSPKNEDEGNLWEDINFGDNEWDLCIELRDDDIAGMLACINSVQKLKRLYLTYCENISGRGLEPLRGSTVLERLDISLARKHYDGRYGECHLLETDVIPILDSILDRENHSLKHLQFPYRWRTETFWNREVQTGYFARFMQKYNETEYQQSIRCQKCNANCREHLSICREDETKYFGTQGNTCYDCLSHYCYNCSDEDAQFYLNFCDLCDKFRCKYCMTMKPCHSCLQDAFNRGLQLHPNYSVRNNISFMCNDCEEDRKCEECGHVFCENCQEFMQTCDSCDRSGCETCMSTLRCEREGCQAQTCGSCRDNNIGGLERAVKTCRRCRRNLCFTHRLNACKLNWDASCRECVVMIAPKLARGYERRRLRE</sequence>
<organism evidence="1">
    <name type="scientific">Skeletonema marinoi</name>
    <dbReference type="NCBI Taxonomy" id="267567"/>
    <lineage>
        <taxon>Eukaryota</taxon>
        <taxon>Sar</taxon>
        <taxon>Stramenopiles</taxon>
        <taxon>Ochrophyta</taxon>
        <taxon>Bacillariophyta</taxon>
        <taxon>Coscinodiscophyceae</taxon>
        <taxon>Thalassiosirophycidae</taxon>
        <taxon>Thalassiosirales</taxon>
        <taxon>Skeletonemataceae</taxon>
        <taxon>Skeletonema</taxon>
        <taxon>Skeletonema marinoi-dohrnii complex</taxon>
    </lineage>
</organism>
<evidence type="ECO:0000313" key="1">
    <source>
        <dbReference type="EMBL" id="CAD9596103.1"/>
    </source>
</evidence>
<name>A0A7S2L5K6_9STRA</name>
<proteinExistence type="predicted"/>
<accession>A0A7S2L5K6</accession>
<protein>
    <submittedName>
        <fullName evidence="1">Uncharacterized protein</fullName>
    </submittedName>
</protein>
<gene>
    <name evidence="1" type="ORF">SMAR0320_LOCUS8734</name>
</gene>